<dbReference type="Proteomes" id="UP000541033">
    <property type="component" value="Unassembled WGS sequence"/>
</dbReference>
<dbReference type="InterPro" id="IPR015946">
    <property type="entry name" value="KH_dom-like_a/b"/>
</dbReference>
<protein>
    <submittedName>
        <fullName evidence="1">Organic hydroperoxide reductase OsmC/OhrA</fullName>
    </submittedName>
</protein>
<reference evidence="1 2" key="1">
    <citation type="submission" date="2020-02" db="EMBL/GenBank/DDBJ databases">
        <title>Sequencing the genomes of 1000 actinobacteria strains.</title>
        <authorList>
            <person name="Klenk H.-P."/>
        </authorList>
    </citation>
    <scope>NUCLEOTIDE SEQUENCE [LARGE SCALE GENOMIC DNA]</scope>
    <source>
        <strain evidence="1 2">DSM 27960</strain>
    </source>
</reference>
<dbReference type="InterPro" id="IPR036102">
    <property type="entry name" value="OsmC/Ohrsf"/>
</dbReference>
<dbReference type="PANTHER" id="PTHR42830">
    <property type="entry name" value="OSMOTICALLY INDUCIBLE FAMILY PROTEIN"/>
    <property type="match status" value="1"/>
</dbReference>
<keyword evidence="2" id="KW-1185">Reference proteome</keyword>
<organism evidence="1 2">
    <name type="scientific">Lysinibacter cavernae</name>
    <dbReference type="NCBI Taxonomy" id="1640652"/>
    <lineage>
        <taxon>Bacteria</taxon>
        <taxon>Bacillati</taxon>
        <taxon>Actinomycetota</taxon>
        <taxon>Actinomycetes</taxon>
        <taxon>Micrococcales</taxon>
        <taxon>Microbacteriaceae</taxon>
        <taxon>Lysinibacter</taxon>
    </lineage>
</organism>
<dbReference type="EMBL" id="JAAMOX010000001">
    <property type="protein sequence ID" value="NIH52394.1"/>
    <property type="molecule type" value="Genomic_DNA"/>
</dbReference>
<dbReference type="RefSeq" id="WP_167146876.1">
    <property type="nucleotide sequence ID" value="NZ_JAAMOX010000001.1"/>
</dbReference>
<name>A0A7X5QYL1_9MICO</name>
<proteinExistence type="predicted"/>
<dbReference type="InterPro" id="IPR003718">
    <property type="entry name" value="OsmC/Ohr_fam"/>
</dbReference>
<evidence type="ECO:0000313" key="2">
    <source>
        <dbReference type="Proteomes" id="UP000541033"/>
    </source>
</evidence>
<gene>
    <name evidence="1" type="ORF">FHX76_000262</name>
</gene>
<sequence>MTEHHYHTQLDWQGNTGNGYREYSRTHRVVASGTTLDLSADPAFRGDGQLPNPEQLLLAAASSCQLLSFLALAALEHVEALEYRDDASASMRDVDGVTRIDTIDLRMSITVRGRDKAVTLRLLEKAHEQCYIANSLSAQVTLHPAVTVIA</sequence>
<dbReference type="InterPro" id="IPR052707">
    <property type="entry name" value="OsmC_Ohr_Peroxiredoxin"/>
</dbReference>
<dbReference type="SUPFAM" id="SSF82784">
    <property type="entry name" value="OsmC-like"/>
    <property type="match status" value="1"/>
</dbReference>
<dbReference type="Gene3D" id="3.30.300.20">
    <property type="match status" value="1"/>
</dbReference>
<dbReference type="Pfam" id="PF02566">
    <property type="entry name" value="OsmC"/>
    <property type="match status" value="1"/>
</dbReference>
<evidence type="ECO:0000313" key="1">
    <source>
        <dbReference type="EMBL" id="NIH52394.1"/>
    </source>
</evidence>
<dbReference type="PANTHER" id="PTHR42830:SF2">
    <property type="entry name" value="OSMC_OHR FAMILY PROTEIN"/>
    <property type="match status" value="1"/>
</dbReference>
<dbReference type="AlphaFoldDB" id="A0A7X5QYL1"/>
<comment type="caution">
    <text evidence="1">The sequence shown here is derived from an EMBL/GenBank/DDBJ whole genome shotgun (WGS) entry which is preliminary data.</text>
</comment>
<accession>A0A7X5QYL1</accession>